<keyword evidence="3" id="KW-1185">Reference proteome</keyword>
<dbReference type="OrthoDB" id="9798174at2"/>
<keyword evidence="1" id="KW-0732">Signal</keyword>
<accession>A0A1K2HK12</accession>
<dbReference type="RefSeq" id="WP_072428765.1">
    <property type="nucleotide sequence ID" value="NZ_FPKR01000008.1"/>
</dbReference>
<dbReference type="Gene3D" id="1.25.40.10">
    <property type="entry name" value="Tetratricopeptide repeat domain"/>
    <property type="match status" value="2"/>
</dbReference>
<organism evidence="2 3">
    <name type="scientific">Chitinimonas taiwanensis DSM 18899</name>
    <dbReference type="NCBI Taxonomy" id="1121279"/>
    <lineage>
        <taxon>Bacteria</taxon>
        <taxon>Pseudomonadati</taxon>
        <taxon>Pseudomonadota</taxon>
        <taxon>Betaproteobacteria</taxon>
        <taxon>Neisseriales</taxon>
        <taxon>Chitinibacteraceae</taxon>
        <taxon>Chitinimonas</taxon>
    </lineage>
</organism>
<dbReference type="InterPro" id="IPR011990">
    <property type="entry name" value="TPR-like_helical_dom_sf"/>
</dbReference>
<feature type="signal peptide" evidence="1">
    <location>
        <begin position="1"/>
        <end position="30"/>
    </location>
</feature>
<gene>
    <name evidence="2" type="ORF">SAMN02745887_02255</name>
</gene>
<dbReference type="STRING" id="1121279.SAMN02745887_02255"/>
<dbReference type="InterPro" id="IPR052943">
    <property type="entry name" value="TMTC_O-mannosyl-trnsfr"/>
</dbReference>
<dbReference type="EMBL" id="FPKR01000008">
    <property type="protein sequence ID" value="SFZ77160.1"/>
    <property type="molecule type" value="Genomic_DNA"/>
</dbReference>
<feature type="chain" id="PRO_5013040927" evidence="1">
    <location>
        <begin position="31"/>
        <end position="266"/>
    </location>
</feature>
<protein>
    <submittedName>
        <fullName evidence="2">Tetratricopeptide repeat-containing protein</fullName>
    </submittedName>
</protein>
<name>A0A1K2HK12_9NEIS</name>
<evidence type="ECO:0000313" key="3">
    <source>
        <dbReference type="Proteomes" id="UP000186513"/>
    </source>
</evidence>
<dbReference type="Pfam" id="PF13432">
    <property type="entry name" value="TPR_16"/>
    <property type="match status" value="2"/>
</dbReference>
<dbReference type="PANTHER" id="PTHR44809:SF1">
    <property type="entry name" value="PROTEIN O-MANNOSYL-TRANSFERASE TMTC1"/>
    <property type="match status" value="1"/>
</dbReference>
<dbReference type="SMART" id="SM00028">
    <property type="entry name" value="TPR"/>
    <property type="match status" value="4"/>
</dbReference>
<dbReference type="SUPFAM" id="SSF48452">
    <property type="entry name" value="TPR-like"/>
    <property type="match status" value="1"/>
</dbReference>
<dbReference type="PANTHER" id="PTHR44809">
    <property type="match status" value="1"/>
</dbReference>
<proteinExistence type="predicted"/>
<reference evidence="2 3" key="1">
    <citation type="submission" date="2016-11" db="EMBL/GenBank/DDBJ databases">
        <authorList>
            <person name="Jaros S."/>
            <person name="Januszkiewicz K."/>
            <person name="Wedrychowicz H."/>
        </authorList>
    </citation>
    <scope>NUCLEOTIDE SEQUENCE [LARGE SCALE GENOMIC DNA]</scope>
    <source>
        <strain evidence="2 3">DSM 18899</strain>
    </source>
</reference>
<dbReference type="Proteomes" id="UP000186513">
    <property type="component" value="Unassembled WGS sequence"/>
</dbReference>
<dbReference type="InterPro" id="IPR019734">
    <property type="entry name" value="TPR_rpt"/>
</dbReference>
<evidence type="ECO:0000313" key="2">
    <source>
        <dbReference type="EMBL" id="SFZ77160.1"/>
    </source>
</evidence>
<evidence type="ECO:0000256" key="1">
    <source>
        <dbReference type="SAM" id="SignalP"/>
    </source>
</evidence>
<sequence length="266" mass="29325">MNRYPLCRDRLWRGCALSMAALLVSTIGQAEASAEPLISPGTQAAPPAARTKAHDRAQILASPPPSSRLRVQRNAAEPALAPRLKEAYTAFQQGDDAQAEHHYRQHLQQDPRSRDALLGLAALALRQTRLEVARALYQQLLRLDPLDPIARAALLSLNPQAQAEASERQLRQLHDSHPQADTAAALGSLLARQGRWREAQHYYFQAHHAEPQQADHAFNLAVSLDALGEGRMAAGFYRQALNLAQQARASFDVLAATQRLSELERP</sequence>
<dbReference type="AlphaFoldDB" id="A0A1K2HK12"/>